<dbReference type="EMBL" id="PKFO01000005">
    <property type="protein sequence ID" value="PVH21166.1"/>
    <property type="molecule type" value="Genomic_DNA"/>
</dbReference>
<dbReference type="GO" id="GO:0003723">
    <property type="term" value="F:RNA binding"/>
    <property type="evidence" value="ECO:0007669"/>
    <property type="project" value="InterPro"/>
</dbReference>
<dbReference type="FunFam" id="4.10.830.10:FF:000002">
    <property type="entry name" value="40S ribosomal protein S29"/>
    <property type="match status" value="1"/>
</dbReference>
<protein>
    <submittedName>
        <fullName evidence="10">40S ribosomal protein S29</fullName>
    </submittedName>
</protein>
<dbReference type="InterPro" id="IPR001209">
    <property type="entry name" value="Ribosomal_uS14"/>
</dbReference>
<dbReference type="PANTHER" id="PTHR13347:SF1">
    <property type="entry name" value="HEAT REPEAT-CONTAINING PROTEIN 3"/>
    <property type="match status" value="1"/>
</dbReference>
<feature type="region of interest" description="Disordered" evidence="8">
    <location>
        <begin position="107"/>
        <end position="140"/>
    </location>
</feature>
<dbReference type="AlphaFoldDB" id="A0A2V1AUG5"/>
<keyword evidence="3" id="KW-0479">Metal-binding</keyword>
<feature type="compositionally biased region" description="Basic and acidic residues" evidence="8">
    <location>
        <begin position="107"/>
        <end position="138"/>
    </location>
</feature>
<dbReference type="CDD" id="cd13394">
    <property type="entry name" value="Syo1_like"/>
    <property type="match status" value="1"/>
</dbReference>
<organism evidence="10 11">
    <name type="scientific">Candidozyma haemuli</name>
    <dbReference type="NCBI Taxonomy" id="45357"/>
    <lineage>
        <taxon>Eukaryota</taxon>
        <taxon>Fungi</taxon>
        <taxon>Dikarya</taxon>
        <taxon>Ascomycota</taxon>
        <taxon>Saccharomycotina</taxon>
        <taxon>Pichiomycetes</taxon>
        <taxon>Metschnikowiaceae</taxon>
        <taxon>Candidozyma</taxon>
    </lineage>
</organism>
<dbReference type="GO" id="GO:0006412">
    <property type="term" value="P:translation"/>
    <property type="evidence" value="ECO:0007669"/>
    <property type="project" value="InterPro"/>
</dbReference>
<evidence type="ECO:0000313" key="11">
    <source>
        <dbReference type="Proteomes" id="UP000244309"/>
    </source>
</evidence>
<evidence type="ECO:0000256" key="3">
    <source>
        <dbReference type="ARBA" id="ARBA00022723"/>
    </source>
</evidence>
<dbReference type="Proteomes" id="UP000244309">
    <property type="component" value="Unassembled WGS sequence"/>
</dbReference>
<evidence type="ECO:0000313" key="10">
    <source>
        <dbReference type="EMBL" id="PVH21166.1"/>
    </source>
</evidence>
<evidence type="ECO:0000256" key="2">
    <source>
        <dbReference type="ARBA" id="ARBA00009083"/>
    </source>
</evidence>
<keyword evidence="5 10" id="KW-0689">Ribosomal protein</keyword>
<dbReference type="InterPro" id="IPR052616">
    <property type="entry name" value="SYO1-like"/>
</dbReference>
<feature type="region of interest" description="Disordered" evidence="8">
    <location>
        <begin position="412"/>
        <end position="443"/>
    </location>
</feature>
<evidence type="ECO:0000259" key="9">
    <source>
        <dbReference type="Pfam" id="PF25567"/>
    </source>
</evidence>
<comment type="similarity">
    <text evidence="7">Belongs to the nuclear import and ribosome assembly adapter family.</text>
</comment>
<dbReference type="STRING" id="45357.A0A2V1AUG5"/>
<dbReference type="VEuPathDB" id="FungiDB:CXQ85_000131"/>
<evidence type="ECO:0000256" key="4">
    <source>
        <dbReference type="ARBA" id="ARBA00022833"/>
    </source>
</evidence>
<dbReference type="PANTHER" id="PTHR13347">
    <property type="entry name" value="HEAT REPEAT-CONTAINING PROTEIN 3"/>
    <property type="match status" value="1"/>
</dbReference>
<dbReference type="HAMAP" id="MF_01364_A">
    <property type="entry name" value="Ribosomal_uS14_2_A"/>
    <property type="match status" value="1"/>
</dbReference>
<evidence type="ECO:0000256" key="8">
    <source>
        <dbReference type="SAM" id="MobiDB-lite"/>
    </source>
</evidence>
<gene>
    <name evidence="10" type="ORF">CXQ85_000131</name>
</gene>
<feature type="domain" description="SYO1-like TPR repeats" evidence="9">
    <location>
        <begin position="523"/>
        <end position="726"/>
    </location>
</feature>
<sequence length="728" mass="81984">MAHENVWFSHPRHYGKGSRKCRVCGTHSGLIRKYGLDVCRQCFREKAKDIGFNNEQLKKDGNLRDDVYVRDFDDQPKSWQDVRNTVKETLNPALKDVPREELEKDLQHAEIRTDSARKNPAARKDGSSKQDIKDETTRQNKISPLISKLSSSAPNDRSVALSAIMVLAEDARMRRLLLKERLVTTIMEQTLNDSNDEIVVESFGLLRNLTIEEGHEVAKHLWRSDIWAAIEKGLEKIESSFDFITNNSEKKMEKKRVLMLYDFTENLLSLVVAIASSSEELYNLIYGKIDKVLSLVIPLLAFNTPKLKTSLKLFNALLDLIYEFASESSDFVEQLVNNTKFSLGSIEEAIKDPSHEKNHLGKILVEGIRFHIYEVDPQARQETGKETASLSILGNIFQTISGTNLEEIHKQLNTTSTDPVQKKQPEEENDGEKPKDIDVPFGGDSPEKVQAAADLQAIDVTIDLFTSICEFLALEEASEGAPVDLSDSVVSLLLETALPSCLHLLRFDQEHGAGLALTEKVLVALNNLSWLFVSSSAIPVAWYSCIPELWDAIESVSGKADIDTQRLCLNVLWALSKCLGPEVQRKVNPEMVESLLNKCQEVIGNASQQEDPALELDFVLSSVGFVGTLAQTIGNVDVTRRAGQKQGVEIVVETLNLIFDIFGDAEFEYDLPVFVEGGFLTRLEKLEPAVHSCYKRTDKHREPELRARAEEAWNNLNRFIDYKRHERS</sequence>
<keyword evidence="11" id="KW-1185">Reference proteome</keyword>
<comment type="cofactor">
    <cofactor evidence="1">
        <name>Zn(2+)</name>
        <dbReference type="ChEBI" id="CHEBI:29105"/>
    </cofactor>
</comment>
<evidence type="ECO:0000256" key="5">
    <source>
        <dbReference type="ARBA" id="ARBA00022980"/>
    </source>
</evidence>
<dbReference type="InterPro" id="IPR043140">
    <property type="entry name" value="Ribosomal_uS14_sf"/>
</dbReference>
<feature type="compositionally biased region" description="Basic and acidic residues" evidence="8">
    <location>
        <begin position="420"/>
        <end position="438"/>
    </location>
</feature>
<dbReference type="Pfam" id="PF00253">
    <property type="entry name" value="Ribosomal_S14"/>
    <property type="match status" value="1"/>
</dbReference>
<dbReference type="RefSeq" id="XP_025342106.1">
    <property type="nucleotide sequence ID" value="XM_025483891.1"/>
</dbReference>
<dbReference type="GO" id="GO:0051082">
    <property type="term" value="F:unfolded protein binding"/>
    <property type="evidence" value="ECO:0007669"/>
    <property type="project" value="TreeGrafter"/>
</dbReference>
<dbReference type="Gene3D" id="1.25.10.10">
    <property type="entry name" value="Leucine-rich Repeat Variant"/>
    <property type="match status" value="1"/>
</dbReference>
<dbReference type="GeneID" id="37005464"/>
<dbReference type="GO" id="GO:0006606">
    <property type="term" value="P:protein import into nucleus"/>
    <property type="evidence" value="ECO:0007669"/>
    <property type="project" value="TreeGrafter"/>
</dbReference>
<name>A0A2V1AUG5_9ASCO</name>
<dbReference type="PROSITE" id="PS00527">
    <property type="entry name" value="RIBOSOMAL_S14"/>
    <property type="match status" value="1"/>
</dbReference>
<proteinExistence type="inferred from homology"/>
<accession>A0A2V1AUG5</accession>
<dbReference type="InterPro" id="IPR039744">
    <property type="entry name" value="RIbosomal_uS14_euk_arc"/>
</dbReference>
<dbReference type="NCBIfam" id="NF004424">
    <property type="entry name" value="PRK05766.1"/>
    <property type="match status" value="1"/>
</dbReference>
<evidence type="ECO:0000256" key="1">
    <source>
        <dbReference type="ARBA" id="ARBA00001947"/>
    </source>
</evidence>
<dbReference type="GO" id="GO:0008270">
    <property type="term" value="F:zinc ion binding"/>
    <property type="evidence" value="ECO:0007669"/>
    <property type="project" value="InterPro"/>
</dbReference>
<keyword evidence="4" id="KW-0862">Zinc</keyword>
<dbReference type="OrthoDB" id="288703at2759"/>
<dbReference type="GO" id="GO:0003735">
    <property type="term" value="F:structural constituent of ribosome"/>
    <property type="evidence" value="ECO:0007669"/>
    <property type="project" value="InterPro"/>
</dbReference>
<evidence type="ECO:0000256" key="6">
    <source>
        <dbReference type="ARBA" id="ARBA00023274"/>
    </source>
</evidence>
<evidence type="ECO:0000256" key="7">
    <source>
        <dbReference type="ARBA" id="ARBA00049983"/>
    </source>
</evidence>
<dbReference type="Gene3D" id="4.10.830.10">
    <property type="entry name" value="30s Ribosomal Protein S14, Chain N"/>
    <property type="match status" value="1"/>
</dbReference>
<comment type="similarity">
    <text evidence="2">Belongs to the universal ribosomal protein uS14 family.</text>
</comment>
<dbReference type="InterPro" id="IPR011989">
    <property type="entry name" value="ARM-like"/>
</dbReference>
<dbReference type="GO" id="GO:0042273">
    <property type="term" value="P:ribosomal large subunit biogenesis"/>
    <property type="evidence" value="ECO:0007669"/>
    <property type="project" value="TreeGrafter"/>
</dbReference>
<keyword evidence="6" id="KW-0687">Ribonucleoprotein</keyword>
<dbReference type="InterPro" id="IPR057990">
    <property type="entry name" value="TPR_SYO1"/>
</dbReference>
<dbReference type="InterPro" id="IPR023676">
    <property type="entry name" value="Ribosomal_uS14_arc"/>
</dbReference>
<dbReference type="InterPro" id="IPR016024">
    <property type="entry name" value="ARM-type_fold"/>
</dbReference>
<reference evidence="10 11" key="1">
    <citation type="submission" date="2017-12" db="EMBL/GenBank/DDBJ databases">
        <title>Genome Sequence of a Multidrug-Resistant Candida haemulonii Isolate from a Patient with Chronic Leg Ulcers in Israel.</title>
        <authorList>
            <person name="Chow N.A."/>
            <person name="Gade L."/>
            <person name="Batra D."/>
            <person name="Rowe L.A."/>
            <person name="Ben-Ami R."/>
            <person name="Loparev V.N."/>
            <person name="Litvintseva A.P."/>
        </authorList>
    </citation>
    <scope>NUCLEOTIDE SEQUENCE [LARGE SCALE GENOMIC DNA]</scope>
    <source>
        <strain evidence="10 11">B11899</strain>
    </source>
</reference>
<dbReference type="GO" id="GO:0015935">
    <property type="term" value="C:small ribosomal subunit"/>
    <property type="evidence" value="ECO:0007669"/>
    <property type="project" value="InterPro"/>
</dbReference>
<comment type="caution">
    <text evidence="10">The sequence shown here is derived from an EMBL/GenBank/DDBJ whole genome shotgun (WGS) entry which is preliminary data.</text>
</comment>
<dbReference type="InterPro" id="IPR018271">
    <property type="entry name" value="Ribosomal_uS14_CS"/>
</dbReference>
<dbReference type="SUPFAM" id="SSF48371">
    <property type="entry name" value="ARM repeat"/>
    <property type="match status" value="1"/>
</dbReference>
<dbReference type="Pfam" id="PF25567">
    <property type="entry name" value="TPR_SYO1"/>
    <property type="match status" value="1"/>
</dbReference>